<keyword evidence="4" id="KW-0503">Monooxygenase</keyword>
<keyword evidence="2" id="KW-0288">FMN</keyword>
<dbReference type="InterPro" id="IPR050172">
    <property type="entry name" value="SsuD_RutA_monooxygenase"/>
</dbReference>
<evidence type="ECO:0000256" key="2">
    <source>
        <dbReference type="ARBA" id="ARBA00022643"/>
    </source>
</evidence>
<keyword evidence="3" id="KW-0560">Oxidoreductase</keyword>
<name>A0A6J4UUD6_9BACT</name>
<accession>A0A6J4UUD6</accession>
<protein>
    <submittedName>
        <fullName evidence="6">Luciferase</fullName>
    </submittedName>
</protein>
<dbReference type="InterPro" id="IPR011251">
    <property type="entry name" value="Luciferase-like_dom"/>
</dbReference>
<proteinExistence type="predicted"/>
<evidence type="ECO:0000256" key="4">
    <source>
        <dbReference type="ARBA" id="ARBA00023033"/>
    </source>
</evidence>
<dbReference type="InterPro" id="IPR036661">
    <property type="entry name" value="Luciferase-like_sf"/>
</dbReference>
<organism evidence="6">
    <name type="scientific">uncultured Thermomicrobiales bacterium</name>
    <dbReference type="NCBI Taxonomy" id="1645740"/>
    <lineage>
        <taxon>Bacteria</taxon>
        <taxon>Pseudomonadati</taxon>
        <taxon>Thermomicrobiota</taxon>
        <taxon>Thermomicrobia</taxon>
        <taxon>Thermomicrobiales</taxon>
        <taxon>environmental samples</taxon>
    </lineage>
</organism>
<dbReference type="EMBL" id="CADCWE010000244">
    <property type="protein sequence ID" value="CAA9561088.1"/>
    <property type="molecule type" value="Genomic_DNA"/>
</dbReference>
<dbReference type="PANTHER" id="PTHR42847">
    <property type="entry name" value="ALKANESULFONATE MONOOXYGENASE"/>
    <property type="match status" value="1"/>
</dbReference>
<sequence>MRYGFVLPDGNARDAADLAAVAETAGWDGFFVYEPVWGVDAWVALAAAAMRTERIRLGTLLSPLSQMRPWDFAGRAATVDDLSGGRVIVSVGLGAPDSGFAAFGEETDRRTRAELLDEALDIVTGLWRGQPFAYRGKHYTVEPFDRIVAPPPVQRPRIPIWVVGAWPRPRSMARALRYDGLLPYPMAADGTGQENTPVLIREMVDYVAANRAGTTPFEIVVEGGDTPGDDPARAAAIVRPWAEAGATWWIESRWSAHGTPGGLDVVRTRLAQGPPRFD</sequence>
<keyword evidence="1" id="KW-0285">Flavoprotein</keyword>
<dbReference type="SUPFAM" id="SSF51679">
    <property type="entry name" value="Bacterial luciferase-like"/>
    <property type="match status" value="1"/>
</dbReference>
<evidence type="ECO:0000259" key="5">
    <source>
        <dbReference type="Pfam" id="PF00296"/>
    </source>
</evidence>
<dbReference type="GO" id="GO:0008726">
    <property type="term" value="F:alkanesulfonate monooxygenase activity"/>
    <property type="evidence" value="ECO:0007669"/>
    <property type="project" value="TreeGrafter"/>
</dbReference>
<dbReference type="GO" id="GO:0046306">
    <property type="term" value="P:alkanesulfonate catabolic process"/>
    <property type="evidence" value="ECO:0007669"/>
    <property type="project" value="TreeGrafter"/>
</dbReference>
<dbReference type="PANTHER" id="PTHR42847:SF4">
    <property type="entry name" value="ALKANESULFONATE MONOOXYGENASE-RELATED"/>
    <property type="match status" value="1"/>
</dbReference>
<dbReference type="AlphaFoldDB" id="A0A6J4UUD6"/>
<evidence type="ECO:0000256" key="3">
    <source>
        <dbReference type="ARBA" id="ARBA00023002"/>
    </source>
</evidence>
<evidence type="ECO:0000313" key="6">
    <source>
        <dbReference type="EMBL" id="CAA9561088.1"/>
    </source>
</evidence>
<dbReference type="Pfam" id="PF00296">
    <property type="entry name" value="Bac_luciferase"/>
    <property type="match status" value="1"/>
</dbReference>
<dbReference type="Gene3D" id="3.20.20.30">
    <property type="entry name" value="Luciferase-like domain"/>
    <property type="match status" value="1"/>
</dbReference>
<gene>
    <name evidence="6" type="ORF">AVDCRST_MAG73-3704</name>
</gene>
<reference evidence="6" key="1">
    <citation type="submission" date="2020-02" db="EMBL/GenBank/DDBJ databases">
        <authorList>
            <person name="Meier V. D."/>
        </authorList>
    </citation>
    <scope>NUCLEOTIDE SEQUENCE</scope>
    <source>
        <strain evidence="6">AVDCRST_MAG73</strain>
    </source>
</reference>
<evidence type="ECO:0000256" key="1">
    <source>
        <dbReference type="ARBA" id="ARBA00022630"/>
    </source>
</evidence>
<feature type="domain" description="Luciferase-like" evidence="5">
    <location>
        <begin position="11"/>
        <end position="242"/>
    </location>
</feature>